<evidence type="ECO:0000313" key="2">
    <source>
        <dbReference type="EMBL" id="MBS5830755.1"/>
    </source>
</evidence>
<evidence type="ECO:0000313" key="3">
    <source>
        <dbReference type="Proteomes" id="UP000824019"/>
    </source>
</evidence>
<gene>
    <name evidence="2" type="ORF">KIC69_08000</name>
</gene>
<keyword evidence="1" id="KW-0812">Transmembrane</keyword>
<proteinExistence type="predicted"/>
<keyword evidence="1" id="KW-1133">Transmembrane helix</keyword>
<feature type="non-terminal residue" evidence="2">
    <location>
        <position position="87"/>
    </location>
</feature>
<dbReference type="AlphaFoldDB" id="A0A9E1BAZ5"/>
<feature type="transmembrane region" description="Helical" evidence="1">
    <location>
        <begin position="12"/>
        <end position="33"/>
    </location>
</feature>
<sequence>MNMFKNIARRYADGNLIVQILVGIILGALVGFYTHYQATPYNQISAKIQTIQKESGLSVDEVIKTRLSQDEAKQLDEAKEKASSADS</sequence>
<comment type="caution">
    <text evidence="2">The sequence shown here is derived from an EMBL/GenBank/DDBJ whole genome shotgun (WGS) entry which is preliminary data.</text>
</comment>
<protein>
    <submittedName>
        <fullName evidence="2">Serine/threonine transporter SstT</fullName>
    </submittedName>
</protein>
<name>A0A9E1BAZ5_9BACT</name>
<keyword evidence="1" id="KW-0472">Membrane</keyword>
<evidence type="ECO:0000256" key="1">
    <source>
        <dbReference type="SAM" id="Phobius"/>
    </source>
</evidence>
<organism evidence="2 3">
    <name type="scientific">Campylobacter concisus</name>
    <dbReference type="NCBI Taxonomy" id="199"/>
    <lineage>
        <taxon>Bacteria</taxon>
        <taxon>Pseudomonadati</taxon>
        <taxon>Campylobacterota</taxon>
        <taxon>Epsilonproteobacteria</taxon>
        <taxon>Campylobacterales</taxon>
        <taxon>Campylobacteraceae</taxon>
        <taxon>Campylobacter</taxon>
    </lineage>
</organism>
<dbReference type="EMBL" id="JAHAKR010000422">
    <property type="protein sequence ID" value="MBS5830755.1"/>
    <property type="molecule type" value="Genomic_DNA"/>
</dbReference>
<dbReference type="Proteomes" id="UP000824019">
    <property type="component" value="Unassembled WGS sequence"/>
</dbReference>
<reference evidence="2" key="1">
    <citation type="submission" date="2021-02" db="EMBL/GenBank/DDBJ databases">
        <title>Infant gut strain persistence is associated with maternal origin, phylogeny, and functional potential including surface adhesion and iron acquisition.</title>
        <authorList>
            <person name="Lou Y.C."/>
        </authorList>
    </citation>
    <scope>NUCLEOTIDE SEQUENCE</scope>
    <source>
        <strain evidence="2">L3_101_000G1_dasL3_101_000G1_concoct_7_sub</strain>
    </source>
</reference>
<accession>A0A9E1BAZ5</accession>